<accession>O23605</accession>
<evidence type="ECO:0000256" key="1">
    <source>
        <dbReference type="ARBA" id="ARBA00006885"/>
    </source>
</evidence>
<dbReference type="InterPro" id="IPR023393">
    <property type="entry name" value="START-like_dom_sf"/>
</dbReference>
<proteinExistence type="inferred from homology"/>
<dbReference type="Gene3D" id="3.30.530.20">
    <property type="match status" value="1"/>
</dbReference>
<comment type="subunit">
    <text evidence="2">Interacts with coenzyme Q.</text>
</comment>
<feature type="domain" description="Coenzyme Q-binding protein COQ10 START" evidence="4">
    <location>
        <begin position="169"/>
        <end position="232"/>
    </location>
</feature>
<dbReference type="PANTHER" id="PTHR12901:SF10">
    <property type="entry name" value="COENZYME Q-BINDING PROTEIN COQ10, MITOCHONDRIAL"/>
    <property type="match status" value="1"/>
</dbReference>
<evidence type="ECO:0000313" key="5">
    <source>
        <dbReference type="EMBL" id="CAB10545.1"/>
    </source>
</evidence>
<dbReference type="InterPro" id="IPR044996">
    <property type="entry name" value="COQ10-like"/>
</dbReference>
<reference key="2">
    <citation type="journal article" date="1998" name="Nature">
        <title>Analysis of 1.9 Mb of contiguous sequence from chromosome 4 of Arabidopsis thaliana.</title>
        <authorList>
            <person name="Bevan M."/>
            <person name="Bancroft I."/>
            <person name="Bent E."/>
            <person name="Love K."/>
            <person name="Goodman H.M."/>
            <person name="Dean C."/>
            <person name="Bergkamp R."/>
            <person name="Dirkse W."/>
            <person name="van Staveren M."/>
            <person name="Stiekema W."/>
            <person name="Drost L."/>
            <person name="Ridley P."/>
            <person name="Hudson S.-A."/>
            <person name="Patel K."/>
            <person name="Murphy G."/>
            <person name="Piffanelli P."/>
            <person name="Wedler H."/>
            <person name="Wedler E."/>
            <person name="Wambutt R."/>
            <person name="Weitzenegger T."/>
            <person name="Pohl T."/>
            <person name="Terryn N."/>
            <person name="Gielen J."/>
            <person name="Villarroel R."/>
            <person name="De Clercq R."/>
            <person name="van Montagu M."/>
            <person name="Lecharny A."/>
            <person name="Aubourg S."/>
            <person name="Gy I."/>
            <person name="Kreis M."/>
            <person name="Lao N."/>
            <person name="Kavanagh T."/>
            <person name="Hempel S."/>
            <person name="Kotter P."/>
            <person name="Entian K.-D."/>
            <person name="Rieger M."/>
            <person name="Schaefer M."/>
            <person name="Funk B."/>
            <person name="Mueller-Auer S."/>
            <person name="Silvey M."/>
            <person name="James R."/>
            <person name="Monfort A."/>
            <person name="Pons A."/>
            <person name="Puigdomenech P."/>
            <person name="Douka A."/>
            <person name="Voukelatou E."/>
            <person name="Milioni D."/>
            <person name="Hatzopoulos P."/>
            <person name="Piravandi E."/>
            <person name="Obermaier B."/>
            <person name="Hilbert H."/>
            <person name="Duesterhoeft A."/>
            <person name="Moores T."/>
            <person name="Jones J.D.G."/>
            <person name="Eneva T."/>
            <person name="Palme K."/>
            <person name="Benes V."/>
            <person name="Rechmann S."/>
            <person name="Ansorge W."/>
            <person name="Cooke R."/>
            <person name="Berger C."/>
            <person name="Delseny M."/>
            <person name="Voet M."/>
            <person name="Volckaert G."/>
            <person name="Mewes H.-W."/>
            <person name="Klosterman S."/>
            <person name="Schueller C."/>
            <person name="Chalwatzis N."/>
        </authorList>
    </citation>
    <scope>NUCLEOTIDE SEQUENCE [LARGE SCALE GENOMIC DNA]</scope>
    <source>
        <strain>cv. Columbia</strain>
    </source>
</reference>
<dbReference type="PIR" id="D71446">
    <property type="entry name" value="D71446"/>
</dbReference>
<dbReference type="EMBL" id="AL161546">
    <property type="protein sequence ID" value="CAB78768.1"/>
    <property type="molecule type" value="Genomic_DNA"/>
</dbReference>
<dbReference type="PANTHER" id="PTHR12901">
    <property type="entry name" value="SPERM PROTEIN HOMOLOG"/>
    <property type="match status" value="1"/>
</dbReference>
<dbReference type="GO" id="GO:0045333">
    <property type="term" value="P:cellular respiration"/>
    <property type="evidence" value="ECO:0007669"/>
    <property type="project" value="InterPro"/>
</dbReference>
<evidence type="ECO:0000313" key="6">
    <source>
        <dbReference type="EMBL" id="CAB78768.1"/>
    </source>
</evidence>
<dbReference type="GO" id="GO:0048039">
    <property type="term" value="F:ubiquinone binding"/>
    <property type="evidence" value="ECO:0007669"/>
    <property type="project" value="InterPro"/>
</dbReference>
<reference evidence="5" key="4">
    <citation type="submission" date="1999-06" db="EMBL/GenBank/DDBJ databases">
        <authorList>
            <person name="EU Arabidopsis sequencing project"/>
        </authorList>
    </citation>
    <scope>NUCLEOTIDE SEQUENCE</scope>
</reference>
<evidence type="ECO:0000256" key="3">
    <source>
        <dbReference type="ARBA" id="ARBA00024947"/>
    </source>
</evidence>
<dbReference type="ExpressionAtlas" id="O23605">
    <property type="expression patterns" value="baseline and differential"/>
</dbReference>
<reference evidence="5" key="1">
    <citation type="submission" date="1997-07" db="EMBL/GenBank/DDBJ databases">
        <authorList>
            <person name="Bevan M."/>
            <person name="Stiekema W."/>
            <person name="Murphy G."/>
            <person name="Wambutt R."/>
            <person name="Pohl T."/>
            <person name="Terryn N."/>
            <person name="Kreis M."/>
            <person name="Kavanagh T."/>
            <person name="Entian K.D."/>
            <person name="Rieger M."/>
            <person name="James R."/>
            <person name="Puigdomenech P."/>
            <person name="Hatzopoulos P."/>
            <person name="Obermaier B."/>
            <person name="Duesterhoft A."/>
            <person name="Jones J."/>
            <person name="Palme K."/>
            <person name="Ansorge W."/>
            <person name="Delseny M."/>
            <person name="Bancroft I."/>
            <person name="Mewes H.W."/>
            <person name="Schueller C."/>
            <person name="Chalwatzis N."/>
        </authorList>
    </citation>
    <scope>NUCLEOTIDE SEQUENCE</scope>
</reference>
<evidence type="ECO:0000259" key="4">
    <source>
        <dbReference type="Pfam" id="PF03364"/>
    </source>
</evidence>
<protein>
    <submittedName>
        <fullName evidence="5">Sperm protein homolog</fullName>
    </submittedName>
</protein>
<dbReference type="SUPFAM" id="SSF55961">
    <property type="entry name" value="Bet v1-like"/>
    <property type="match status" value="1"/>
</dbReference>
<sequence>MCVNKTKRKRPFVSQKVKLVPSLSLSLSFSLFLVLCLGLDKTLAAWTGVCSCLHIDYVRVSLSLSLWKRALAVSSLLSCRNAISRKLVSRSGIPRGSFVSDQIRRFGSLSGVERCSSNWLMSNDDARVSFRRLPGSVSLLQRRHFLGCGDGEEGGGELSKIYEERRVLGYTPEQMFNVVAAVDLYHGFVPWCQRSEVLKEYPDGSFDAELEIGFKFLVESYISHVESERPKWIKVKTCFCFCFHLSFLLNLSE</sequence>
<dbReference type="InterPro" id="IPR005031">
    <property type="entry name" value="COQ10_START"/>
</dbReference>
<gene>
    <name evidence="5" type="primary">dl4860w</name>
    <name evidence="6" type="ordered locus">At4g17650</name>
</gene>
<comment type="similarity">
    <text evidence="1">Belongs to the COQ10 family.</text>
</comment>
<dbReference type="EMBL" id="Z97343">
    <property type="protein sequence ID" value="CAB10545.1"/>
    <property type="molecule type" value="Genomic_DNA"/>
</dbReference>
<evidence type="ECO:0000256" key="2">
    <source>
        <dbReference type="ARBA" id="ARBA00011814"/>
    </source>
</evidence>
<name>O23605_ARATH</name>
<comment type="function">
    <text evidence="3">Required for the function of coenzyme Q in the respiratory chain. May serve as a chaperone or may be involved in the transport of Q6 from its site of synthesis to the catalytic sites of the respiratory complexes.</text>
</comment>
<dbReference type="Pfam" id="PF03364">
    <property type="entry name" value="Polyketide_cyc"/>
    <property type="match status" value="1"/>
</dbReference>
<organism evidence="5">
    <name type="scientific">Arabidopsis thaliana</name>
    <name type="common">Mouse-ear cress</name>
    <dbReference type="NCBI Taxonomy" id="3702"/>
    <lineage>
        <taxon>Eukaryota</taxon>
        <taxon>Viridiplantae</taxon>
        <taxon>Streptophyta</taxon>
        <taxon>Embryophyta</taxon>
        <taxon>Tracheophyta</taxon>
        <taxon>Spermatophyta</taxon>
        <taxon>Magnoliopsida</taxon>
        <taxon>eudicotyledons</taxon>
        <taxon>Gunneridae</taxon>
        <taxon>Pentapetalae</taxon>
        <taxon>rosids</taxon>
        <taxon>malvids</taxon>
        <taxon>Brassicales</taxon>
        <taxon>Brassicaceae</taxon>
        <taxon>Camelineae</taxon>
        <taxon>Arabidopsis</taxon>
    </lineage>
</organism>
<dbReference type="AlphaFoldDB" id="O23605"/>
<reference key="3">
    <citation type="journal article" date="1999" name="Nature">
        <title>Sequence and analysis of chromosome 4 of the plant Arabidopsis thaliana.</title>
        <authorList>
            <consortium name="EU"/>
            <consortium name="CSHL and WU Arabidopsis Sequencing Project"/>
            <person name="Mayer K."/>
            <person name="Schuller C."/>
            <person name="Wambutt R."/>
            <person name="Murphy G."/>
            <person name="Volckaert G."/>
            <person name="Pohl T."/>
            <person name="Dusterhoft A."/>
            <person name="Stiekema W."/>
            <person name="Entian K.D."/>
            <person name="Terryn N."/>
            <person name="Harris B."/>
            <person name="Ansorge W."/>
            <person name="Brandt P."/>
            <person name="Grivell L."/>
            <person name="Rieger M."/>
            <person name="Weichselgartner M."/>
            <person name="de Simone V."/>
            <person name="Obermaier B."/>
            <person name="Mache R."/>
            <person name="Muller M."/>
            <person name="Kreis M."/>
            <person name="Delseny M."/>
            <person name="Puigdomenech P."/>
            <person name="Watson M."/>
            <person name="Schmidtheini T."/>
            <person name="Reichert B."/>
            <person name="Portatelle D."/>
            <person name="Perez-Alonso M."/>
            <person name="Boutry M."/>
            <person name="Bancroft I."/>
            <person name="Vos P."/>
            <person name="Hoheisel J."/>
            <person name="Zimmermann W."/>
            <person name="Wedler H."/>
            <person name="Ridley P."/>
            <person name="Langham S.A."/>
            <person name="McCullagh B."/>
            <person name="Bilham L."/>
            <person name="Robben J."/>
            <person name="Van der Schueren J."/>
            <person name="Grymonprez B."/>
            <person name="Chuang Y.J."/>
            <person name="Vandenbussche F."/>
            <person name="Braeken M."/>
            <person name="Weltjens I."/>
            <person name="Voet M."/>
            <person name="Bastiaens I."/>
            <person name="Aert R."/>
            <person name="Defoor E."/>
            <person name="Weitzenegger T."/>
            <person name="Bothe G."/>
            <person name="Ramsperger U."/>
            <person name="Hilbert H."/>
            <person name="Braun M."/>
            <person name="Holzer E."/>
            <person name="Brandt A."/>
            <person name="Peters S."/>
            <person name="van Staveren M."/>
            <person name="Dirske W."/>
            <person name="Mooijman P."/>
            <person name="Klein Lankhorst R."/>
            <person name="Rose M."/>
            <person name="Hauf J."/>
            <person name="Kotter P."/>
            <person name="Berneiser S."/>
            <person name="Hempel S."/>
            <person name="Feldpausch M."/>
            <person name="Lamberth S."/>
            <person name="Van den Daele H."/>
            <person name="De Keyser A."/>
            <person name="Buysshaert C."/>
            <person name="Gielen J."/>
            <person name="Villarroel R."/>
            <person name="De Clercq R."/>
            <person name="Van Montagu M."/>
            <person name="Rogers J."/>
            <person name="Cronin A."/>
            <person name="Quail M."/>
            <person name="Bray-Allen S."/>
            <person name="Clark L."/>
            <person name="Doggett J."/>
            <person name="Hall S."/>
            <person name="Kay M."/>
            <person name="Lennard N."/>
            <person name="McLay K."/>
            <person name="Mayes R."/>
            <person name="Pettett A."/>
            <person name="Rajandream M.A."/>
            <person name="Lyne M."/>
            <person name="Benes V."/>
            <person name="Rechmann S."/>
            <person name="Borkova D."/>
            <person name="Blocker H."/>
            <person name="Scharfe M."/>
            <person name="Grimm M."/>
            <person name="Lohnert T.H."/>
            <person name="Dose S."/>
            <person name="de Haan M."/>
            <person name="Maarse A."/>
            <person name="Schafer M."/>
            <person name="Muller-Auer S."/>
            <person name="Gabel C."/>
            <person name="Fuchs M."/>
            <person name="Fartmann B."/>
            <person name="Granderath K."/>
            <person name="Dauner D."/>
            <person name="Herzl A."/>
            <person name="Neumann S."/>
            <person name="Argiriou A."/>
            <person name="Vitale D."/>
            <person name="Liguori R."/>
            <person name="Piravandi E."/>
            <person name="Massenet O."/>
            <person name="Quigley F."/>
            <person name="Clabauld G."/>
            <person name="Mundlein A."/>
            <person name="Felber R."/>
            <person name="Schnabl S."/>
            <person name="Hiller R."/>
            <person name="Schmidt W."/>
            <person name="Lecharny A."/>
            <person name="Aubourg S."/>
            <person name="Chefdor F."/>
            <person name="Cooke R."/>
            <person name="Berger C."/>
            <person name="Montfort A."/>
            <person name="Casacuberta E."/>
            <person name="Gibbons T."/>
            <person name="Weber N."/>
            <person name="Vandenbol M."/>
            <person name="Bargues M."/>
            <person name="Terol J."/>
            <person name="Torres A."/>
            <person name="Perez-Perez A."/>
            <person name="Purnelle B."/>
            <person name="Bent E."/>
            <person name="Johnson S."/>
            <person name="Tacon D."/>
            <person name="Jesse T."/>
            <person name="Heijnen L."/>
            <person name="Schwarz S."/>
            <person name="Scholler P."/>
            <person name="Heber S."/>
            <person name="Francs P."/>
            <person name="Bielke C."/>
            <person name="Frishman D."/>
            <person name="Haase D."/>
            <person name="Lemcke K."/>
            <person name="Mewes H.W."/>
            <person name="Stocker S."/>
            <person name="Zaccaria P."/>
            <person name="Bevan M."/>
            <person name="Wilson R.K."/>
            <person name="de la Bastide M."/>
            <person name="Habermann K."/>
            <person name="Parnell L."/>
            <person name="Dedhia N."/>
            <person name="Gnoj L."/>
            <person name="Schutz K."/>
            <person name="Huang E."/>
            <person name="Spiegel L."/>
            <person name="Sehkon M."/>
            <person name="Murray J."/>
            <person name="Sheet P."/>
            <person name="Cordes M."/>
            <person name="Abu-Threideh J."/>
            <person name="Stoneking T."/>
            <person name="Kalicki J."/>
            <person name="Graves T."/>
            <person name="Harmon G."/>
            <person name="Edwards J."/>
            <person name="Latreille P."/>
            <person name="Courtney L."/>
            <person name="Cloud J."/>
            <person name="Abbott A."/>
            <person name="Scott K."/>
            <person name="Johnson D."/>
            <person name="Minx P."/>
            <person name="Bentley D."/>
            <person name="Fulton B."/>
            <person name="Miller N."/>
            <person name="Greco T."/>
            <person name="Kemp K."/>
            <person name="Kramer J."/>
            <person name="Fulton L."/>
            <person name="Mardis E."/>
            <person name="Dante M."/>
            <person name="Pepin K."/>
            <person name="Hillier L."/>
            <person name="Nelson J."/>
            <person name="Spieth J."/>
            <person name="Ryan E."/>
            <person name="Andrews S."/>
            <person name="Geisel C."/>
            <person name="Layman D."/>
            <person name="Du H."/>
            <person name="Ali J."/>
            <person name="Berghoff A."/>
            <person name="Jones K."/>
            <person name="Drone K."/>
            <person name="Cotton M."/>
            <person name="Joshu C."/>
            <person name="Antonoiu B."/>
            <person name="Zidanic M."/>
            <person name="Strong C."/>
            <person name="Sun H."/>
            <person name="Lamar B."/>
            <person name="Yordan C."/>
            <person name="Ma P."/>
            <person name="Zhong J."/>
            <person name="Preston R."/>
            <person name="Vil D."/>
            <person name="Shekher M."/>
            <person name="Matero A."/>
            <person name="Shah R."/>
            <person name="Swaby I.K."/>
            <person name="O'Shaughnessy A."/>
            <person name="Rodriguez M."/>
            <person name="Hoffmann J."/>
            <person name="Till S."/>
            <person name="Granat S."/>
            <person name="Shohdy N."/>
            <person name="Hasegawa A."/>
            <person name="Hameed A."/>
            <person name="Lodhi M."/>
            <person name="Johnson A."/>
            <person name="Chen E."/>
            <person name="Marra M."/>
            <person name="Martienssen R."/>
            <person name="McCombie W.R."/>
        </authorList>
    </citation>
    <scope>NUCLEOTIDE SEQUENCE [LARGE SCALE GENOMIC DNA]</scope>
    <source>
        <strain>cv. Columbia</strain>
    </source>
</reference>